<dbReference type="Proteomes" id="UP001162992">
    <property type="component" value="Chromosome 3"/>
</dbReference>
<gene>
    <name evidence="1" type="ORF">O6H91_03G035200</name>
</gene>
<name>A0ACC2E4Z8_DIPCM</name>
<organism evidence="1 2">
    <name type="scientific">Diphasiastrum complanatum</name>
    <name type="common">Issler's clubmoss</name>
    <name type="synonym">Lycopodium complanatum</name>
    <dbReference type="NCBI Taxonomy" id="34168"/>
    <lineage>
        <taxon>Eukaryota</taxon>
        <taxon>Viridiplantae</taxon>
        <taxon>Streptophyta</taxon>
        <taxon>Embryophyta</taxon>
        <taxon>Tracheophyta</taxon>
        <taxon>Lycopodiopsida</taxon>
        <taxon>Lycopodiales</taxon>
        <taxon>Lycopodiaceae</taxon>
        <taxon>Lycopodioideae</taxon>
        <taxon>Diphasiastrum</taxon>
    </lineage>
</organism>
<evidence type="ECO:0000313" key="2">
    <source>
        <dbReference type="Proteomes" id="UP001162992"/>
    </source>
</evidence>
<comment type="caution">
    <text evidence="1">The sequence shown here is derived from an EMBL/GenBank/DDBJ whole genome shotgun (WGS) entry which is preliminary data.</text>
</comment>
<keyword evidence="2" id="KW-1185">Reference proteome</keyword>
<accession>A0ACC2E4Z8</accession>
<sequence>MGWLQSSTKGVIGGATSCGGVLLGGAKAAGALLTFSGFTSTGPAAGSYAAAWMSSVATVSGGAVPAGSLFASIQSLAMGGVLGATSAIGGGLLVGGVLGGALYFAGQKICKTNSNS</sequence>
<reference evidence="2" key="1">
    <citation type="journal article" date="2024" name="Proc. Natl. Acad. Sci. U.S.A.">
        <title>Extraordinary preservation of gene collinearity over three hundred million years revealed in homosporous lycophytes.</title>
        <authorList>
            <person name="Li C."/>
            <person name="Wickell D."/>
            <person name="Kuo L.Y."/>
            <person name="Chen X."/>
            <person name="Nie B."/>
            <person name="Liao X."/>
            <person name="Peng D."/>
            <person name="Ji J."/>
            <person name="Jenkins J."/>
            <person name="Williams M."/>
            <person name="Shu S."/>
            <person name="Plott C."/>
            <person name="Barry K."/>
            <person name="Rajasekar S."/>
            <person name="Grimwood J."/>
            <person name="Han X."/>
            <person name="Sun S."/>
            <person name="Hou Z."/>
            <person name="He W."/>
            <person name="Dai G."/>
            <person name="Sun C."/>
            <person name="Schmutz J."/>
            <person name="Leebens-Mack J.H."/>
            <person name="Li F.W."/>
            <person name="Wang L."/>
        </authorList>
    </citation>
    <scope>NUCLEOTIDE SEQUENCE [LARGE SCALE GENOMIC DNA]</scope>
    <source>
        <strain evidence="2">cv. PW_Plant_1</strain>
    </source>
</reference>
<protein>
    <submittedName>
        <fullName evidence="1">Uncharacterized protein</fullName>
    </submittedName>
</protein>
<proteinExistence type="predicted"/>
<dbReference type="EMBL" id="CM055094">
    <property type="protein sequence ID" value="KAJ7561603.1"/>
    <property type="molecule type" value="Genomic_DNA"/>
</dbReference>
<evidence type="ECO:0000313" key="1">
    <source>
        <dbReference type="EMBL" id="KAJ7561603.1"/>
    </source>
</evidence>